<evidence type="ECO:0000313" key="3">
    <source>
        <dbReference type="Proteomes" id="UP000694925"/>
    </source>
</evidence>
<dbReference type="RefSeq" id="XP_026668480.1">
    <property type="nucleotide sequence ID" value="XM_026812679.1"/>
</dbReference>
<accession>A0AAJ7IVQ5</accession>
<feature type="domain" description="Uncharacterized bromodomain-containing protein 10 helical" evidence="2">
    <location>
        <begin position="38"/>
        <end position="180"/>
    </location>
</feature>
<dbReference type="RefSeq" id="XP_017878276.1">
    <property type="nucleotide sequence ID" value="XM_018022787.2"/>
</dbReference>
<protein>
    <submittedName>
        <fullName evidence="4 5">Uncharacterized protein LOC108623921 isoform X1</fullName>
    </submittedName>
</protein>
<feature type="compositionally biased region" description="Basic residues" evidence="1">
    <location>
        <begin position="855"/>
        <end position="873"/>
    </location>
</feature>
<dbReference type="InterPro" id="IPR056522">
    <property type="entry name" value="KIAA2026_hel"/>
</dbReference>
<evidence type="ECO:0000313" key="4">
    <source>
        <dbReference type="RefSeq" id="XP_017878276.1"/>
    </source>
</evidence>
<gene>
    <name evidence="4 5" type="primary">LOC108623921</name>
</gene>
<evidence type="ECO:0000313" key="5">
    <source>
        <dbReference type="RefSeq" id="XP_026668480.1"/>
    </source>
</evidence>
<feature type="compositionally biased region" description="Basic and acidic residues" evidence="1">
    <location>
        <begin position="890"/>
        <end position="903"/>
    </location>
</feature>
<evidence type="ECO:0000256" key="1">
    <source>
        <dbReference type="SAM" id="MobiDB-lite"/>
    </source>
</evidence>
<proteinExistence type="predicted"/>
<feature type="compositionally biased region" description="Polar residues" evidence="1">
    <location>
        <begin position="700"/>
        <end position="709"/>
    </location>
</feature>
<feature type="compositionally biased region" description="Basic and acidic residues" evidence="1">
    <location>
        <begin position="710"/>
        <end position="719"/>
    </location>
</feature>
<feature type="compositionally biased region" description="Polar residues" evidence="1">
    <location>
        <begin position="875"/>
        <end position="889"/>
    </location>
</feature>
<feature type="compositionally biased region" description="Acidic residues" evidence="1">
    <location>
        <begin position="797"/>
        <end position="810"/>
    </location>
</feature>
<feature type="compositionally biased region" description="Basic residues" evidence="1">
    <location>
        <begin position="264"/>
        <end position="278"/>
    </location>
</feature>
<sequence>MSKNRKRKREGENQFTVDWEKEHIFPDEIINEMESMWEIPQILHFLHLARESLNIPHLSMYEMERMLLIPRASKQLANIMTSLLSSPMTKAKLRKVPPMPYEFWTNILAYKMKSWFKIYEAKHQDPVKVLEAIGVEPEFWSIFPDAPLLNGKDFEDLSFRRRAWLLKTVCDTVMHTRKTVQEEVMNQPWEDQFETVLGTDRYGARYIYFPQFLKSDLRIYKHSFDNNVLLTVKPIKQKLKTESEDKSLDQTDLLRKKGKCRKRKWCNGKTPKSKKRTSKCNSDSATGSLINEDTNLSNTSVCSSSNSNNLTLNTVIDERSRSLSKSSARSTESEKRHYKCTSGYESSSSVCIISGKRTSQKMFKGFSDSCDSKCKIKIIHGLLDDIKRDTSEEKDLRDIDVTSSHTSKIALELTDTKSQYLDETSLCTKKNDTTVSNLSSSSSKTDDEKLNEIFSAENFKSNDKNSSNVQDVKDTLQISTRLKSDDERLNEPRTVHREEEGRLVPKQELDKLSERSNTDSFDEVSLNELRSILQKEAMDDESSFDEDDELKYNCRNIKDQKRRKAKDFNNMLMELSSSKFQLVADSVNSLRDLIASFEQRNINLVSDTNGESELPQSNETKLVEKLKELLSSLEEIEPVLRESAKKARAKLHKEWINYNEGSAEDQDSSGEGLGSNWWVLGSQGCLLSASGDALQTLSQPTLSATSSQKDYIKTEKESFNETANDSKIVNGECKKSQDDSLENGSQKEQCKRSEGNDEKNARTKEETKEETSDNEQQTRRVLRTRGISSYTEQLFYSDEETEENELEGWTDVEAVYAASDPYANTSSSHPAAKDRLSDDGSNEEDSDKDWILPGSRKRKNKRPSTARRLKAFKQKLQNITTNVSQNTAESEVKRTSNEREKPKVTEIRICRPKNPNDPKVASSSSNSGNSVQEIVQNIVENTVQTVQTTVQDTVQNTVQYTVQNEEMTQSDQETVPSVETITSVHSELDIKDEGPIYDSMTCHFDQNYTAFNPNYVNYYVIEPTVPAVMPQTAIVQASPVVSNIVQPIQQGYYVQGDQNYIIQSPQPGFVGPQSFEPQSPQMIQPPQFVNPTGFIPYMIAQPQPEYVTTNQQTVPPSLPQNYNLQIRANSTPIAKPQKLKKFVFVKENQPNSVIRYTSAAKVSGPRTNNTVNTRNVMQQTNISVKAQKAKEPNTSAGNTDQKTTSLIVLSDSDDEIEMISTEKISPPSKPATSPLKYIVPAPRKNVIPQQIIQRMNQGGISITPIKPPTPVQNATTQLVVVLNESGSHYALALPNGSKLILTPEQVAQIRASNGGKLIL</sequence>
<name>A0AAJ7IVQ5_9HYME</name>
<dbReference type="PANTHER" id="PTHR31095">
    <property type="entry name" value="RIKEN CDNA 9930021J03 GENE"/>
    <property type="match status" value="1"/>
</dbReference>
<dbReference type="InterPro" id="IPR040214">
    <property type="entry name" value="BRD10"/>
</dbReference>
<dbReference type="KEGG" id="ccal:108623921"/>
<dbReference type="Proteomes" id="UP000694925">
    <property type="component" value="Unplaced"/>
</dbReference>
<organism evidence="3 4">
    <name type="scientific">Ceratina calcarata</name>
    <dbReference type="NCBI Taxonomy" id="156304"/>
    <lineage>
        <taxon>Eukaryota</taxon>
        <taxon>Metazoa</taxon>
        <taxon>Ecdysozoa</taxon>
        <taxon>Arthropoda</taxon>
        <taxon>Hexapoda</taxon>
        <taxon>Insecta</taxon>
        <taxon>Pterygota</taxon>
        <taxon>Neoptera</taxon>
        <taxon>Endopterygota</taxon>
        <taxon>Hymenoptera</taxon>
        <taxon>Apocrita</taxon>
        <taxon>Aculeata</taxon>
        <taxon>Apoidea</taxon>
        <taxon>Anthophila</taxon>
        <taxon>Apidae</taxon>
        <taxon>Ceratina</taxon>
        <taxon>Zadontomerus</taxon>
    </lineage>
</organism>
<evidence type="ECO:0000259" key="2">
    <source>
        <dbReference type="Pfam" id="PF23450"/>
    </source>
</evidence>
<dbReference type="PANTHER" id="PTHR31095:SF3">
    <property type="entry name" value="RIKEN CDNA 9930021J03 GENE"/>
    <property type="match status" value="1"/>
</dbReference>
<reference evidence="4 5" key="1">
    <citation type="submission" date="2025-04" db="UniProtKB">
        <authorList>
            <consortium name="RefSeq"/>
        </authorList>
    </citation>
    <scope>IDENTIFICATION</scope>
    <source>
        <tissue evidence="4 5">Whole body</tissue>
    </source>
</reference>
<feature type="region of interest" description="Disordered" evidence="1">
    <location>
        <begin position="480"/>
        <end position="520"/>
    </location>
</feature>
<feature type="region of interest" description="Disordered" evidence="1">
    <location>
        <begin position="264"/>
        <end position="285"/>
    </location>
</feature>
<dbReference type="GeneID" id="108623921"/>
<feature type="compositionally biased region" description="Basic and acidic residues" evidence="1">
    <location>
        <begin position="748"/>
        <end position="771"/>
    </location>
</feature>
<feature type="region of interest" description="Disordered" evidence="1">
    <location>
        <begin position="910"/>
        <end position="929"/>
    </location>
</feature>
<feature type="compositionally biased region" description="Basic and acidic residues" evidence="1">
    <location>
        <begin position="482"/>
        <end position="517"/>
    </location>
</feature>
<feature type="region of interest" description="Disordered" evidence="1">
    <location>
        <begin position="700"/>
        <end position="903"/>
    </location>
</feature>
<dbReference type="Pfam" id="PF23450">
    <property type="entry name" value="KIAA2026_hel"/>
    <property type="match status" value="1"/>
</dbReference>
<keyword evidence="3" id="KW-1185">Reference proteome</keyword>